<evidence type="ECO:0000313" key="2">
    <source>
        <dbReference type="Proteomes" id="UP001213799"/>
    </source>
</evidence>
<accession>A0AAD6EBB5</accession>
<organism evidence="1 2">
    <name type="scientific">Penicillium hordei</name>
    <dbReference type="NCBI Taxonomy" id="40994"/>
    <lineage>
        <taxon>Eukaryota</taxon>
        <taxon>Fungi</taxon>
        <taxon>Dikarya</taxon>
        <taxon>Ascomycota</taxon>
        <taxon>Pezizomycotina</taxon>
        <taxon>Eurotiomycetes</taxon>
        <taxon>Eurotiomycetidae</taxon>
        <taxon>Eurotiales</taxon>
        <taxon>Aspergillaceae</taxon>
        <taxon>Penicillium</taxon>
    </lineage>
</organism>
<gene>
    <name evidence="1" type="ORF">N7537_004420</name>
</gene>
<dbReference type="GeneID" id="81585719"/>
<reference evidence="1" key="1">
    <citation type="journal article" date="2023" name="IMA Fungus">
        <title>Comparative genomic study of the Penicillium genus elucidates a diverse pangenome and 15 lateral gene transfer events.</title>
        <authorList>
            <person name="Petersen C."/>
            <person name="Sorensen T."/>
            <person name="Nielsen M.R."/>
            <person name="Sondergaard T.E."/>
            <person name="Sorensen J.L."/>
            <person name="Fitzpatrick D.A."/>
            <person name="Frisvad J.C."/>
            <person name="Nielsen K.L."/>
        </authorList>
    </citation>
    <scope>NUCLEOTIDE SEQUENCE</scope>
    <source>
        <strain evidence="1">IBT 12815</strain>
    </source>
</reference>
<dbReference type="Proteomes" id="UP001213799">
    <property type="component" value="Unassembled WGS sequence"/>
</dbReference>
<reference evidence="1" key="2">
    <citation type="submission" date="2023-01" db="EMBL/GenBank/DDBJ databases">
        <authorList>
            <person name="Petersen C."/>
        </authorList>
    </citation>
    <scope>NUCLEOTIDE SEQUENCE</scope>
    <source>
        <strain evidence="1">IBT 12815</strain>
    </source>
</reference>
<name>A0AAD6EBB5_9EURO</name>
<keyword evidence="2" id="KW-1185">Reference proteome</keyword>
<dbReference type="AlphaFoldDB" id="A0AAD6EBB5"/>
<comment type="caution">
    <text evidence="1">The sequence shown here is derived from an EMBL/GenBank/DDBJ whole genome shotgun (WGS) entry which is preliminary data.</text>
</comment>
<dbReference type="RefSeq" id="XP_056755225.1">
    <property type="nucleotide sequence ID" value="XM_056895477.1"/>
</dbReference>
<protein>
    <submittedName>
        <fullName evidence="1">Uncharacterized protein</fullName>
    </submittedName>
</protein>
<evidence type="ECO:0000313" key="1">
    <source>
        <dbReference type="EMBL" id="KAJ5607801.1"/>
    </source>
</evidence>
<proteinExistence type="predicted"/>
<sequence>MQKKKVVFGAQTKSVGKHMAEIRNDESAGLCYNPISTGILREARISREKPLHVTSHPGSSLDVHWSPELRFDSIFGGVTF</sequence>
<dbReference type="EMBL" id="JAQJAE010000002">
    <property type="protein sequence ID" value="KAJ5607801.1"/>
    <property type="molecule type" value="Genomic_DNA"/>
</dbReference>